<dbReference type="InterPro" id="IPR045018">
    <property type="entry name" value="Azg-like"/>
</dbReference>
<feature type="transmembrane region" description="Helical" evidence="8">
    <location>
        <begin position="291"/>
        <end position="309"/>
    </location>
</feature>
<feature type="compositionally biased region" description="Basic and acidic residues" evidence="7">
    <location>
        <begin position="583"/>
        <end position="592"/>
    </location>
</feature>
<dbReference type="eggNOG" id="ENOG502QQ5E">
    <property type="taxonomic scope" value="Eukaryota"/>
</dbReference>
<sequence>MIASINQKVDASFVGRFFKFEERGTTFSTEWAGGTLRFDSLAPIANLHSHQIPIDSAATATFLTMAYILAVNPRILADSGGPCVADPEDGGIFGEAYEECLEELTRQACRFVVLQGRSSALTRSFHLQYVTATAIGSTFACLLMGILGNLPVALAPGMGMNAYFTYSVVGFRGTGNVSWQAATTAVMIEGAIFFILALTGLRYRLIKIIPEPVRIATPAGIGAFLAHLGLQTAEGLGVVVSDIATIVTLGGCPPENRTPIVAYDDDCMNNGICIPSDAYTCDNLGGKMTSARMWLGIVGMMIIAVASAYKSKMAFIYGIANTAVTFFPDDPVGDFKFTYFSKVVDITGLDLLMVPFTSDLSNVALALITMLYVDFLDTSGTLLGLADTMGIIDEDGNFPGATRAFSVDACATMFGSLFGLSPITSYIESGAGVQVGAKTGMSAVICGFYFFVSIFFAPILASIPAWAVGGALIIVGSIMMKSLTRLKFERISHALSAFLTVMLMPLTYSIAYGLIAGIGSYIVMEGFFRFFLFFGIDLPGDEDGMSVNEETVKSEPDGVEPVDDKKGDIEEPKEQALNETVAETDHVEKVAD</sequence>
<name>K0SPU7_THAOC</name>
<dbReference type="AlphaFoldDB" id="K0SPU7"/>
<dbReference type="InterPro" id="IPR006043">
    <property type="entry name" value="NCS2"/>
</dbReference>
<reference evidence="9 10" key="1">
    <citation type="journal article" date="2012" name="Genome Biol.">
        <title>Genome and low-iron response of an oceanic diatom adapted to chronic iron limitation.</title>
        <authorList>
            <person name="Lommer M."/>
            <person name="Specht M."/>
            <person name="Roy A.S."/>
            <person name="Kraemer L."/>
            <person name="Andreson R."/>
            <person name="Gutowska M.A."/>
            <person name="Wolf J."/>
            <person name="Bergner S.V."/>
            <person name="Schilhabel M.B."/>
            <person name="Klostermeier U.C."/>
            <person name="Beiko R.G."/>
            <person name="Rosenstiel P."/>
            <person name="Hippler M."/>
            <person name="Laroche J."/>
        </authorList>
    </citation>
    <scope>NUCLEOTIDE SEQUENCE [LARGE SCALE GENOMIC DNA]</scope>
    <source>
        <strain evidence="9 10">CCMP1005</strain>
    </source>
</reference>
<dbReference type="GO" id="GO:0012505">
    <property type="term" value="C:endomembrane system"/>
    <property type="evidence" value="ECO:0007669"/>
    <property type="project" value="UniProtKB-SubCell"/>
</dbReference>
<dbReference type="GO" id="GO:0005345">
    <property type="term" value="F:purine nucleobase transmembrane transporter activity"/>
    <property type="evidence" value="ECO:0007669"/>
    <property type="project" value="TreeGrafter"/>
</dbReference>
<evidence type="ECO:0000256" key="7">
    <source>
        <dbReference type="SAM" id="MobiDB-lite"/>
    </source>
</evidence>
<evidence type="ECO:0000256" key="8">
    <source>
        <dbReference type="SAM" id="Phobius"/>
    </source>
</evidence>
<dbReference type="PANTHER" id="PTHR43337">
    <property type="entry name" value="XANTHINE/URACIL PERMEASE C887.17-RELATED"/>
    <property type="match status" value="1"/>
</dbReference>
<feature type="region of interest" description="Disordered" evidence="7">
    <location>
        <begin position="545"/>
        <end position="592"/>
    </location>
</feature>
<feature type="transmembrane region" description="Helical" evidence="8">
    <location>
        <begin position="405"/>
        <end position="427"/>
    </location>
</feature>
<evidence type="ECO:0000256" key="4">
    <source>
        <dbReference type="ARBA" id="ARBA00022692"/>
    </source>
</evidence>
<comment type="similarity">
    <text evidence="2">Belongs to the nucleobase:cation symporter-2 (NCS2) (TC 2.A.40) family. Azg-like subfamily.</text>
</comment>
<dbReference type="OMA" id="RKGSYFF"/>
<keyword evidence="10" id="KW-1185">Reference proteome</keyword>
<feature type="transmembrane region" description="Helical" evidence="8">
    <location>
        <begin position="439"/>
        <end position="457"/>
    </location>
</feature>
<evidence type="ECO:0000256" key="1">
    <source>
        <dbReference type="ARBA" id="ARBA00004127"/>
    </source>
</evidence>
<feature type="transmembrane region" description="Helical" evidence="8">
    <location>
        <begin position="463"/>
        <end position="483"/>
    </location>
</feature>
<evidence type="ECO:0000256" key="5">
    <source>
        <dbReference type="ARBA" id="ARBA00022989"/>
    </source>
</evidence>
<dbReference type="GO" id="GO:0015853">
    <property type="term" value="P:adenine transport"/>
    <property type="evidence" value="ECO:0007669"/>
    <property type="project" value="TreeGrafter"/>
</dbReference>
<keyword evidence="6 8" id="KW-0472">Membrane</keyword>
<feature type="transmembrane region" description="Helical" evidence="8">
    <location>
        <begin position="179"/>
        <end position="201"/>
    </location>
</feature>
<proteinExistence type="inferred from homology"/>
<dbReference type="Pfam" id="PF00860">
    <property type="entry name" value="Xan_ur_permease"/>
    <property type="match status" value="2"/>
</dbReference>
<feature type="transmembrane region" description="Helical" evidence="8">
    <location>
        <begin position="363"/>
        <end position="385"/>
    </location>
</feature>
<feature type="transmembrane region" description="Helical" evidence="8">
    <location>
        <begin position="495"/>
        <end position="524"/>
    </location>
</feature>
<feature type="compositionally biased region" description="Basic and acidic residues" evidence="7">
    <location>
        <begin position="550"/>
        <end position="576"/>
    </location>
</feature>
<evidence type="ECO:0000313" key="9">
    <source>
        <dbReference type="EMBL" id="EJK63026.1"/>
    </source>
</evidence>
<comment type="subcellular location">
    <subcellularLocation>
        <location evidence="1">Endomembrane system</location>
        <topology evidence="1">Multi-pass membrane protein</topology>
    </subcellularLocation>
</comment>
<evidence type="ECO:0000313" key="10">
    <source>
        <dbReference type="Proteomes" id="UP000266841"/>
    </source>
</evidence>
<protein>
    <recommendedName>
        <fullName evidence="11">Xanthine/uracil/vitamin C permease</fullName>
    </recommendedName>
</protein>
<evidence type="ECO:0000256" key="2">
    <source>
        <dbReference type="ARBA" id="ARBA00005697"/>
    </source>
</evidence>
<keyword evidence="3" id="KW-0813">Transport</keyword>
<comment type="caution">
    <text evidence="9">The sequence shown here is derived from an EMBL/GenBank/DDBJ whole genome shotgun (WGS) entry which is preliminary data.</text>
</comment>
<dbReference type="GO" id="GO:0015854">
    <property type="term" value="P:guanine transport"/>
    <property type="evidence" value="ECO:0007669"/>
    <property type="project" value="TreeGrafter"/>
</dbReference>
<organism evidence="9 10">
    <name type="scientific">Thalassiosira oceanica</name>
    <name type="common">Marine diatom</name>
    <dbReference type="NCBI Taxonomy" id="159749"/>
    <lineage>
        <taxon>Eukaryota</taxon>
        <taxon>Sar</taxon>
        <taxon>Stramenopiles</taxon>
        <taxon>Ochrophyta</taxon>
        <taxon>Bacillariophyta</taxon>
        <taxon>Coscinodiscophyceae</taxon>
        <taxon>Thalassiosirophycidae</taxon>
        <taxon>Thalassiosirales</taxon>
        <taxon>Thalassiosiraceae</taxon>
        <taxon>Thalassiosira</taxon>
    </lineage>
</organism>
<gene>
    <name evidence="9" type="ORF">THAOC_16340</name>
</gene>
<dbReference type="Proteomes" id="UP000266841">
    <property type="component" value="Unassembled WGS sequence"/>
</dbReference>
<dbReference type="EMBL" id="AGNL01018477">
    <property type="protein sequence ID" value="EJK63026.1"/>
    <property type="molecule type" value="Genomic_DNA"/>
</dbReference>
<dbReference type="OrthoDB" id="431212at2759"/>
<accession>K0SPU7</accession>
<evidence type="ECO:0000256" key="6">
    <source>
        <dbReference type="ARBA" id="ARBA00023136"/>
    </source>
</evidence>
<evidence type="ECO:0008006" key="11">
    <source>
        <dbReference type="Google" id="ProtNLM"/>
    </source>
</evidence>
<evidence type="ECO:0000256" key="3">
    <source>
        <dbReference type="ARBA" id="ARBA00022448"/>
    </source>
</evidence>
<dbReference type="PANTHER" id="PTHR43337:SF1">
    <property type="entry name" value="XANTHINE_URACIL PERMEASE C887.17-RELATED"/>
    <property type="match status" value="1"/>
</dbReference>
<keyword evidence="4 8" id="KW-0812">Transmembrane</keyword>
<dbReference type="GO" id="GO:0005886">
    <property type="term" value="C:plasma membrane"/>
    <property type="evidence" value="ECO:0007669"/>
    <property type="project" value="TreeGrafter"/>
</dbReference>
<feature type="transmembrane region" description="Helical" evidence="8">
    <location>
        <begin position="127"/>
        <end position="150"/>
    </location>
</feature>
<keyword evidence="5 8" id="KW-1133">Transmembrane helix</keyword>